<dbReference type="RefSeq" id="WP_079601055.1">
    <property type="nucleotide sequence ID" value="NZ_LT670817.1"/>
</dbReference>
<protein>
    <submittedName>
        <fullName evidence="2">Uncharacterized protein</fullName>
    </submittedName>
</protein>
<sequence length="299" mass="31852">MPKKTRLRISSRQILVAVATALIISMGLFGWWRYSTWSEAQSVELSKARTQSLSDFFGSFGDQGLIPIVRPGAQEVGAVYNAATGRWIYEAATCFPGLKPKPAVGSALPNIVISRAENASIALGFDNVLSVLVGSNQVRSVRLAFSDVTVQDTPEHSLRETYSAQACPELQAILGSVSSGQPPASNVELLLVLGTIYRAKRTATIELNADAASSGALEAIKRVLPVRASVKSDSGSALSIVLENDIILPVAAAPAFIPTPTGLTLGPGQPNTRIVWMPFDPSLNPDAIETFKHLMKPNN</sequence>
<gene>
    <name evidence="2" type="ORF">SAMN05443248_1968</name>
</gene>
<reference evidence="2 3" key="1">
    <citation type="submission" date="2016-11" db="EMBL/GenBank/DDBJ databases">
        <authorList>
            <person name="Jaros S."/>
            <person name="Januszkiewicz K."/>
            <person name="Wedrychowicz H."/>
        </authorList>
    </citation>
    <scope>NUCLEOTIDE SEQUENCE [LARGE SCALE GENOMIC DNA]</scope>
    <source>
        <strain evidence="2 3">GAS138</strain>
    </source>
</reference>
<evidence type="ECO:0000313" key="2">
    <source>
        <dbReference type="EMBL" id="SHG56324.1"/>
    </source>
</evidence>
<keyword evidence="1" id="KW-1133">Transmembrane helix</keyword>
<keyword evidence="1" id="KW-0812">Transmembrane</keyword>
<accession>A0A1M5KU48</accession>
<dbReference type="EMBL" id="LT670817">
    <property type="protein sequence ID" value="SHG56324.1"/>
    <property type="molecule type" value="Genomic_DNA"/>
</dbReference>
<feature type="transmembrane region" description="Helical" evidence="1">
    <location>
        <begin position="12"/>
        <end position="32"/>
    </location>
</feature>
<dbReference type="Proteomes" id="UP000189796">
    <property type="component" value="Chromosome I"/>
</dbReference>
<name>A0A1M5KU48_9BRAD</name>
<evidence type="ECO:0000313" key="3">
    <source>
        <dbReference type="Proteomes" id="UP000189796"/>
    </source>
</evidence>
<organism evidence="2 3">
    <name type="scientific">Bradyrhizobium erythrophlei</name>
    <dbReference type="NCBI Taxonomy" id="1437360"/>
    <lineage>
        <taxon>Bacteria</taxon>
        <taxon>Pseudomonadati</taxon>
        <taxon>Pseudomonadota</taxon>
        <taxon>Alphaproteobacteria</taxon>
        <taxon>Hyphomicrobiales</taxon>
        <taxon>Nitrobacteraceae</taxon>
        <taxon>Bradyrhizobium</taxon>
    </lineage>
</organism>
<evidence type="ECO:0000256" key="1">
    <source>
        <dbReference type="SAM" id="Phobius"/>
    </source>
</evidence>
<keyword evidence="1" id="KW-0472">Membrane</keyword>
<dbReference type="AlphaFoldDB" id="A0A1M5KU48"/>
<proteinExistence type="predicted"/>